<dbReference type="EMBL" id="JASDAP010000029">
    <property type="protein sequence ID" value="KAK1876231.1"/>
    <property type="molecule type" value="Genomic_DNA"/>
</dbReference>
<evidence type="ECO:0000259" key="1">
    <source>
        <dbReference type="PROSITE" id="PS50916"/>
    </source>
</evidence>
<dbReference type="AlphaFoldDB" id="A0AAD9ET91"/>
<organism evidence="2 3">
    <name type="scientific">Dissostichus eleginoides</name>
    <name type="common">Patagonian toothfish</name>
    <name type="synonym">Dissostichus amissus</name>
    <dbReference type="NCBI Taxonomy" id="100907"/>
    <lineage>
        <taxon>Eukaryota</taxon>
        <taxon>Metazoa</taxon>
        <taxon>Chordata</taxon>
        <taxon>Craniata</taxon>
        <taxon>Vertebrata</taxon>
        <taxon>Euteleostomi</taxon>
        <taxon>Actinopterygii</taxon>
        <taxon>Neopterygii</taxon>
        <taxon>Teleostei</taxon>
        <taxon>Neoteleostei</taxon>
        <taxon>Acanthomorphata</taxon>
        <taxon>Eupercaria</taxon>
        <taxon>Perciformes</taxon>
        <taxon>Notothenioidei</taxon>
        <taxon>Nototheniidae</taxon>
        <taxon>Dissostichus</taxon>
    </lineage>
</organism>
<dbReference type="SUPFAM" id="SSF57903">
    <property type="entry name" value="FYVE/PHD zinc finger"/>
    <property type="match status" value="1"/>
</dbReference>
<dbReference type="Pfam" id="PF02318">
    <property type="entry name" value="FYVE_2"/>
    <property type="match status" value="1"/>
</dbReference>
<dbReference type="Proteomes" id="UP001228049">
    <property type="component" value="Unassembled WGS sequence"/>
</dbReference>
<dbReference type="InterPro" id="IPR010911">
    <property type="entry name" value="Rab_BD"/>
</dbReference>
<dbReference type="InterPro" id="IPR051745">
    <property type="entry name" value="Intracell_Transport_Effector"/>
</dbReference>
<accession>A0AAD9ET91</accession>
<comment type="caution">
    <text evidence="2">The sequence shown here is derived from an EMBL/GenBank/DDBJ whole genome shotgun (WGS) entry which is preliminary data.</text>
</comment>
<dbReference type="FunFam" id="3.30.40.10:FF:000018">
    <property type="entry name" value="Synaptotagmin-like 5, isoform CRA_a"/>
    <property type="match status" value="1"/>
</dbReference>
<reference evidence="2" key="1">
    <citation type="submission" date="2023-04" db="EMBL/GenBank/DDBJ databases">
        <title>Chromosome-level genome of Chaenocephalus aceratus.</title>
        <authorList>
            <person name="Park H."/>
        </authorList>
    </citation>
    <scope>NUCLEOTIDE SEQUENCE</scope>
    <source>
        <strain evidence="2">DE</strain>
        <tissue evidence="2">Muscle</tissue>
    </source>
</reference>
<dbReference type="InterPro" id="IPR013083">
    <property type="entry name" value="Znf_RING/FYVE/PHD"/>
</dbReference>
<dbReference type="GO" id="GO:0031267">
    <property type="term" value="F:small GTPase binding"/>
    <property type="evidence" value="ECO:0007669"/>
    <property type="project" value="InterPro"/>
</dbReference>
<gene>
    <name evidence="2" type="ORF">KUDE01_001555</name>
</gene>
<evidence type="ECO:0000313" key="3">
    <source>
        <dbReference type="Proteomes" id="UP001228049"/>
    </source>
</evidence>
<dbReference type="PROSITE" id="PS50916">
    <property type="entry name" value="RABBD"/>
    <property type="match status" value="1"/>
</dbReference>
<dbReference type="GO" id="GO:0003779">
    <property type="term" value="F:actin binding"/>
    <property type="evidence" value="ECO:0007669"/>
    <property type="project" value="TreeGrafter"/>
</dbReference>
<dbReference type="Gene3D" id="3.30.40.10">
    <property type="entry name" value="Zinc/RING finger domain, C3HC4 (zinc finger)"/>
    <property type="match status" value="1"/>
</dbReference>
<dbReference type="GO" id="GO:0006886">
    <property type="term" value="P:intracellular protein transport"/>
    <property type="evidence" value="ECO:0007669"/>
    <property type="project" value="InterPro"/>
</dbReference>
<feature type="domain" description="RabBD" evidence="1">
    <location>
        <begin position="4"/>
        <end position="110"/>
    </location>
</feature>
<keyword evidence="3" id="KW-1185">Reference proteome</keyword>
<dbReference type="GO" id="GO:0030864">
    <property type="term" value="C:cortical actin cytoskeleton"/>
    <property type="evidence" value="ECO:0007669"/>
    <property type="project" value="TreeGrafter"/>
</dbReference>
<dbReference type="PANTHER" id="PTHR14555">
    <property type="entry name" value="MYELIN-ASSOCIATED OLIGODENDROCYTIC BASIC PROTEIN MOBP -RELATED"/>
    <property type="match status" value="1"/>
</dbReference>
<dbReference type="PANTHER" id="PTHR14555:SF1">
    <property type="entry name" value="MELANOPHILIN"/>
    <property type="match status" value="1"/>
</dbReference>
<protein>
    <submittedName>
        <fullName evidence="2">Melanophilin</fullName>
    </submittedName>
</protein>
<evidence type="ECO:0000313" key="2">
    <source>
        <dbReference type="EMBL" id="KAK1876231.1"/>
    </source>
</evidence>
<dbReference type="InterPro" id="IPR011011">
    <property type="entry name" value="Znf_FYVE_PHD"/>
</dbReference>
<dbReference type="GO" id="GO:0017022">
    <property type="term" value="F:myosin binding"/>
    <property type="evidence" value="ECO:0007669"/>
    <property type="project" value="TreeGrafter"/>
</dbReference>
<name>A0AAD9ET91_DISEL</name>
<dbReference type="InterPro" id="IPR041282">
    <property type="entry name" value="FYVE_2"/>
</dbReference>
<sequence length="188" mass="22081">MEQKLDLSRLSDDEAKHVLEVIQRDFNLRKKEEERLGELKSKIQEEDSKRTLLLPPFRFLLSSKRLCIDCKVFTCKSCSRYNRKERGWVCDNCRMTRVLKVGTAGWYHDNVRNRFKRFGSAKVMRSLYKRLNGEGGRDDDTMSMPDVHSHAYNGEDDHGESEVQRYKVVTGNSDITPQNLNHWLILKL</sequence>
<proteinExistence type="predicted"/>